<accession>A0AA91T2D9</accession>
<evidence type="ECO:0000259" key="11">
    <source>
        <dbReference type="PROSITE" id="PS51741"/>
    </source>
</evidence>
<protein>
    <submittedName>
        <fullName evidence="12">Formin-binding protein</fullName>
    </submittedName>
</protein>
<feature type="region of interest" description="Disordered" evidence="9">
    <location>
        <begin position="489"/>
        <end position="611"/>
    </location>
</feature>
<evidence type="ECO:0000256" key="4">
    <source>
        <dbReference type="ARBA" id="ARBA00022553"/>
    </source>
</evidence>
<name>A0AA91T2D9_CLALS</name>
<proteinExistence type="predicted"/>
<dbReference type="GO" id="GO:0030036">
    <property type="term" value="P:actin cytoskeleton organization"/>
    <property type="evidence" value="ECO:0007669"/>
    <property type="project" value="UniProtKB-ARBA"/>
</dbReference>
<dbReference type="InterPro" id="IPR001452">
    <property type="entry name" value="SH3_domain"/>
</dbReference>
<evidence type="ECO:0000259" key="10">
    <source>
        <dbReference type="PROSITE" id="PS50002"/>
    </source>
</evidence>
<dbReference type="SUPFAM" id="SSF50044">
    <property type="entry name" value="SH3-domain"/>
    <property type="match status" value="1"/>
</dbReference>
<dbReference type="PROSITE" id="PS50002">
    <property type="entry name" value="SH3"/>
    <property type="match status" value="1"/>
</dbReference>
<keyword evidence="7 8" id="KW-0175">Coiled coil</keyword>
<feature type="compositionally biased region" description="Basic and acidic residues" evidence="9">
    <location>
        <begin position="537"/>
        <end position="572"/>
    </location>
</feature>
<dbReference type="Gene3D" id="1.20.1270.60">
    <property type="entry name" value="Arfaptin homology (AH) domain/BAR domain"/>
    <property type="match status" value="1"/>
</dbReference>
<dbReference type="SMART" id="SM00055">
    <property type="entry name" value="FCH"/>
    <property type="match status" value="1"/>
</dbReference>
<dbReference type="KEGG" id="clus:A9F13_06g01672"/>
<dbReference type="Gene3D" id="2.30.30.40">
    <property type="entry name" value="SH3 Domains"/>
    <property type="match status" value="1"/>
</dbReference>
<feature type="domain" description="SH3" evidence="10">
    <location>
        <begin position="631"/>
        <end position="697"/>
    </location>
</feature>
<dbReference type="AlphaFoldDB" id="A0AA91T2D9"/>
<evidence type="ECO:0000256" key="1">
    <source>
        <dbReference type="ARBA" id="ARBA00004245"/>
    </source>
</evidence>
<evidence type="ECO:0000256" key="6">
    <source>
        <dbReference type="PROSITE-ProRule" id="PRU00192"/>
    </source>
</evidence>
<dbReference type="GO" id="GO:0005543">
    <property type="term" value="F:phospholipid binding"/>
    <property type="evidence" value="ECO:0007669"/>
    <property type="project" value="TreeGrafter"/>
</dbReference>
<keyword evidence="4" id="KW-0597">Phosphoprotein</keyword>
<dbReference type="GO" id="GO:0120104">
    <property type="term" value="C:mitotic actomyosin contractile ring, proximal layer"/>
    <property type="evidence" value="ECO:0007669"/>
    <property type="project" value="TreeGrafter"/>
</dbReference>
<dbReference type="Pfam" id="PF00018">
    <property type="entry name" value="SH3_1"/>
    <property type="match status" value="1"/>
</dbReference>
<keyword evidence="2 6" id="KW-0728">SH3 domain</keyword>
<dbReference type="GO" id="GO:0009898">
    <property type="term" value="C:cytoplasmic side of plasma membrane"/>
    <property type="evidence" value="ECO:0007669"/>
    <property type="project" value="TreeGrafter"/>
</dbReference>
<dbReference type="InterPro" id="IPR001060">
    <property type="entry name" value="FCH_dom"/>
</dbReference>
<evidence type="ECO:0000313" key="13">
    <source>
        <dbReference type="Proteomes" id="UP000195602"/>
    </source>
</evidence>
<evidence type="ECO:0000256" key="3">
    <source>
        <dbReference type="ARBA" id="ARBA00022490"/>
    </source>
</evidence>
<dbReference type="SUPFAM" id="SSF103657">
    <property type="entry name" value="BAR/IMD domain-like"/>
    <property type="match status" value="1"/>
</dbReference>
<comment type="subcellular location">
    <subcellularLocation>
        <location evidence="1">Cytoplasm</location>
        <location evidence="1">Cytoskeleton</location>
    </subcellularLocation>
</comment>
<keyword evidence="5" id="KW-0206">Cytoskeleton</keyword>
<dbReference type="InterPro" id="IPR031160">
    <property type="entry name" value="F_BAR_dom"/>
</dbReference>
<feature type="compositionally biased region" description="Basic and acidic residues" evidence="9">
    <location>
        <begin position="385"/>
        <end position="398"/>
    </location>
</feature>
<evidence type="ECO:0000256" key="8">
    <source>
        <dbReference type="SAM" id="Coils"/>
    </source>
</evidence>
<gene>
    <name evidence="12" type="ORF">A9F13_06g01672</name>
</gene>
<dbReference type="InterPro" id="IPR036028">
    <property type="entry name" value="SH3-like_dom_sf"/>
</dbReference>
<evidence type="ECO:0000313" key="12">
    <source>
        <dbReference type="EMBL" id="OVF09031.1"/>
    </source>
</evidence>
<dbReference type="PANTHER" id="PTHR23065">
    <property type="entry name" value="PROLINE-SERINE-THREONINE PHOSPHATASE INTERACTING PROTEIN 1"/>
    <property type="match status" value="1"/>
</dbReference>
<evidence type="ECO:0000256" key="2">
    <source>
        <dbReference type="ARBA" id="ARBA00022443"/>
    </source>
</evidence>
<evidence type="ECO:0000256" key="5">
    <source>
        <dbReference type="ARBA" id="ARBA00023212"/>
    </source>
</evidence>
<dbReference type="EMBL" id="LYUB02000006">
    <property type="protein sequence ID" value="OVF09031.1"/>
    <property type="molecule type" value="Genomic_DNA"/>
</dbReference>
<keyword evidence="3" id="KW-0963">Cytoplasm</keyword>
<sequence length="699" mass="78101">MNETAFVNQFWGAGDGGFRVIQQRIRSAEATLSALLHFYKERISIEKDYAKRLERLVSANTLGAAETGSLKIALDKLQNESEQQAADSRTFVSNVAHHNYEKLSAFENMYRRSAGKLESHMKKVLERKNEHFAQLEQAKEKYRAECSQVKSLTLVCQTTWGRELEKNQARLRRAQGSLDPLRAHYQKAVRQHAASHETWVRDWAAALSALYQLEVERLQMCKLNSFSFCNHVASLCVAWDSAADSARSAIAGVAAPHDIADFARAYGTGSEIWRAPDFVEFLEGRAEPPMEMERAQFADPDYSVVLSRTFSVQTQSMDQTQKALPPVRAQTPPYASGHDADSTHIRPGYSSAPTDHLATTIPGPDVDSGHGPISAAQPFTAPVPDLHHVQDQSHEHSPLRPRKSPSHSTFSDDMFEKAASDYSSPTNYTVRSWASPRKRTGANAQENINRRSRDMTTIVAPAREPERPSVPIAKDFSIDFIAKALEDLDAGGNGDVTQFRRSQRGAPALEDVRPASDYVDDSQEVATRFGSISFRSPVHEPAEERWSPEGKARQADSPKRWSPERRSYERKAPGSANKELGSPERSGVRTSFTPSDKHSRSSRRSLSMSPTKSYTNLRALVDPVTPVTKSRYVAKAKARYAYTAREDGELSFRKGWNMYVIHKQEDNWYVCELADNCGPSKGTIGLVPFNYVVEGPDVF</sequence>
<reference evidence="12 13" key="1">
    <citation type="submission" date="2017-04" db="EMBL/GenBank/DDBJ databases">
        <title>Draft genome of the yeast Clavispora lusitaniae type strain CBS 6936.</title>
        <authorList>
            <person name="Durrens P."/>
            <person name="Klopp C."/>
            <person name="Biteau N."/>
            <person name="Fitton-Ouhabi V."/>
            <person name="Dementhon K."/>
            <person name="Accoceberry I."/>
            <person name="Sherman D.J."/>
            <person name="Noel T."/>
        </authorList>
    </citation>
    <scope>NUCLEOTIDE SEQUENCE [LARGE SCALE GENOMIC DNA]</scope>
    <source>
        <strain evidence="12 13">CBS 6936</strain>
    </source>
</reference>
<feature type="domain" description="F-BAR" evidence="11">
    <location>
        <begin position="4"/>
        <end position="258"/>
    </location>
</feature>
<evidence type="ECO:0000256" key="7">
    <source>
        <dbReference type="PROSITE-ProRule" id="PRU01077"/>
    </source>
</evidence>
<organism evidence="12 13">
    <name type="scientific">Clavispora lusitaniae</name>
    <name type="common">Candida lusitaniae</name>
    <dbReference type="NCBI Taxonomy" id="36911"/>
    <lineage>
        <taxon>Eukaryota</taxon>
        <taxon>Fungi</taxon>
        <taxon>Dikarya</taxon>
        <taxon>Ascomycota</taxon>
        <taxon>Saccharomycotina</taxon>
        <taxon>Pichiomycetes</taxon>
        <taxon>Metschnikowiaceae</taxon>
        <taxon>Clavispora</taxon>
    </lineage>
</organism>
<feature type="coiled-coil region" evidence="8">
    <location>
        <begin position="121"/>
        <end position="152"/>
    </location>
</feature>
<comment type="caution">
    <text evidence="12">The sequence shown here is derived from an EMBL/GenBank/DDBJ whole genome shotgun (WGS) entry which is preliminary data.</text>
</comment>
<dbReference type="CDD" id="cd00174">
    <property type="entry name" value="SH3"/>
    <property type="match status" value="1"/>
</dbReference>
<dbReference type="PANTHER" id="PTHR23065:SF7">
    <property type="entry name" value="NOSTRIN, ISOFORM H"/>
    <property type="match status" value="1"/>
</dbReference>
<feature type="region of interest" description="Disordered" evidence="9">
    <location>
        <begin position="316"/>
        <end position="411"/>
    </location>
</feature>
<dbReference type="InterPro" id="IPR027267">
    <property type="entry name" value="AH/BAR_dom_sf"/>
</dbReference>
<dbReference type="SMART" id="SM00326">
    <property type="entry name" value="SH3"/>
    <property type="match status" value="1"/>
</dbReference>
<dbReference type="Proteomes" id="UP000195602">
    <property type="component" value="Unassembled WGS sequence"/>
</dbReference>
<evidence type="ECO:0000256" key="9">
    <source>
        <dbReference type="SAM" id="MobiDB-lite"/>
    </source>
</evidence>
<dbReference type="PROSITE" id="PS51741">
    <property type="entry name" value="F_BAR"/>
    <property type="match status" value="1"/>
</dbReference>
<dbReference type="CDD" id="cd07651">
    <property type="entry name" value="F-BAR_PombeCdc15_like"/>
    <property type="match status" value="1"/>
</dbReference>
<dbReference type="Pfam" id="PF00611">
    <property type="entry name" value="FCH"/>
    <property type="match status" value="1"/>
</dbReference>